<dbReference type="Proteomes" id="UP001634007">
    <property type="component" value="Unassembled WGS sequence"/>
</dbReference>
<protein>
    <submittedName>
        <fullName evidence="2">Uncharacterized protein</fullName>
    </submittedName>
</protein>
<dbReference type="EMBL" id="JBJKBG010000002">
    <property type="protein sequence ID" value="KAL3748598.1"/>
    <property type="molecule type" value="Genomic_DNA"/>
</dbReference>
<evidence type="ECO:0000313" key="3">
    <source>
        <dbReference type="Proteomes" id="UP001634007"/>
    </source>
</evidence>
<feature type="compositionally biased region" description="Low complexity" evidence="1">
    <location>
        <begin position="36"/>
        <end position="49"/>
    </location>
</feature>
<proteinExistence type="predicted"/>
<name>A0ABD3LDD9_EUCGL</name>
<feature type="region of interest" description="Disordered" evidence="1">
    <location>
        <begin position="1"/>
        <end position="132"/>
    </location>
</feature>
<reference evidence="2 3" key="1">
    <citation type="submission" date="2024-11" db="EMBL/GenBank/DDBJ databases">
        <title>Chromosome-level genome assembly of Eucalyptus globulus Labill. provides insights into its genome evolution.</title>
        <authorList>
            <person name="Li X."/>
        </authorList>
    </citation>
    <scope>NUCLEOTIDE SEQUENCE [LARGE SCALE GENOMIC DNA]</scope>
    <source>
        <strain evidence="2">CL2024</strain>
        <tissue evidence="2">Fresh tender leaves</tissue>
    </source>
</reference>
<dbReference type="PANTHER" id="PTHR33673:SF38">
    <property type="entry name" value="CHROMODOMAIN-HELICASE-DNA-BINDING PROTEIN 7-LIKE"/>
    <property type="match status" value="1"/>
</dbReference>
<feature type="compositionally biased region" description="Basic and acidic residues" evidence="1">
    <location>
        <begin position="69"/>
        <end position="84"/>
    </location>
</feature>
<keyword evidence="3" id="KW-1185">Reference proteome</keyword>
<gene>
    <name evidence="2" type="ORF">ACJRO7_009781</name>
</gene>
<feature type="region of interest" description="Disordered" evidence="1">
    <location>
        <begin position="285"/>
        <end position="325"/>
    </location>
</feature>
<sequence length="347" mass="36534">MEAGPARGNGDADLREHPPSAPGGDDHAFQIKRLHSSSSSGSSLSSGESFELEVKETSTSDAGVCGHLIHNDKDCKLVPRRTEEDIPVSSMPKTESSEDGSSRHSRSDNWSAKQLPPVQVMERTGDVAGSPSPYRIPSSVFARTKSTAPMEWSVTSNESLFSIQMGNSSFTRDQVCWIGKSQELGTSGTPPIPPPVTVDRANPTPANKSPEIGSRITNIGEHQCAPAPAAQPPKDSKRSAGHSKEIFPWSEIASFHSTSPSHNSDASGNSVKSFAFPILSKDVAMSGSLGVGPNGMKPVMSFSQSQSEPQSPKPPQPPKSAAVAAASGTGQARWFACFPCCSTCSSS</sequence>
<dbReference type="AlphaFoldDB" id="A0ABD3LDD9"/>
<organism evidence="2 3">
    <name type="scientific">Eucalyptus globulus</name>
    <name type="common">Tasmanian blue gum</name>
    <dbReference type="NCBI Taxonomy" id="34317"/>
    <lineage>
        <taxon>Eukaryota</taxon>
        <taxon>Viridiplantae</taxon>
        <taxon>Streptophyta</taxon>
        <taxon>Embryophyta</taxon>
        <taxon>Tracheophyta</taxon>
        <taxon>Spermatophyta</taxon>
        <taxon>Magnoliopsida</taxon>
        <taxon>eudicotyledons</taxon>
        <taxon>Gunneridae</taxon>
        <taxon>Pentapetalae</taxon>
        <taxon>rosids</taxon>
        <taxon>malvids</taxon>
        <taxon>Myrtales</taxon>
        <taxon>Myrtaceae</taxon>
        <taxon>Myrtoideae</taxon>
        <taxon>Eucalypteae</taxon>
        <taxon>Eucalyptus</taxon>
    </lineage>
</organism>
<dbReference type="PANTHER" id="PTHR33673">
    <property type="entry name" value="SUPPRESSOR SRP40-LIKE PROTEIN"/>
    <property type="match status" value="1"/>
</dbReference>
<accession>A0ABD3LDD9</accession>
<evidence type="ECO:0000313" key="2">
    <source>
        <dbReference type="EMBL" id="KAL3748598.1"/>
    </source>
</evidence>
<comment type="caution">
    <text evidence="2">The sequence shown here is derived from an EMBL/GenBank/DDBJ whole genome shotgun (WGS) entry which is preliminary data.</text>
</comment>
<evidence type="ECO:0000256" key="1">
    <source>
        <dbReference type="SAM" id="MobiDB-lite"/>
    </source>
</evidence>
<feature type="compositionally biased region" description="Basic and acidic residues" evidence="1">
    <location>
        <begin position="10"/>
        <end position="29"/>
    </location>
</feature>